<sequence length="382" mass="43497">NVILKDLANFDTNNPSIPISIITKQVTRQVLNDMLDDATNLNNQGLIDDIEANELRQLINIQIKKTNMMRIVEPLNLRAIAKQVRWLTDDLLDSSVSQQCYQKDDYILMAGKIPLGIKILLSGVASTEYVFSQDAIQNLKEFGHLPNYDFFKHSNFQTTYQQEDVLQLGCVLGEIGLLTRSRYNYNVICITNVTLFYIPFDIVYNAMKDNPKLESQIWKSIAIRIALLLSKSVIRLQKLSLEKLKSKLQTGFVPMLTDCKKLLLPNIVDCCFLIQGAVINPIDQTVYIAPSYISGTVHTLEFKDNYTRVGVNEENTIRGVIILIISNRDDSELKTKSEGDGLYRVIEDTFVHYRMSEQPTQKPSAKRSRKTTKGNPFSFTRS</sequence>
<protein>
    <recommendedName>
        <fullName evidence="3">Cyclic nucleotide-binding domain-containing protein</fullName>
    </recommendedName>
</protein>
<dbReference type="Gene3D" id="2.60.120.10">
    <property type="entry name" value="Jelly Rolls"/>
    <property type="match status" value="1"/>
</dbReference>
<feature type="compositionally biased region" description="Polar residues" evidence="1">
    <location>
        <begin position="373"/>
        <end position="382"/>
    </location>
</feature>
<feature type="region of interest" description="Disordered" evidence="1">
    <location>
        <begin position="356"/>
        <end position="382"/>
    </location>
</feature>
<feature type="non-terminal residue" evidence="2">
    <location>
        <position position="1"/>
    </location>
</feature>
<dbReference type="CDD" id="cd00038">
    <property type="entry name" value="CAP_ED"/>
    <property type="match status" value="1"/>
</dbReference>
<dbReference type="AlphaFoldDB" id="A0A1B6DN68"/>
<dbReference type="InterPro" id="IPR000595">
    <property type="entry name" value="cNMP-bd_dom"/>
</dbReference>
<dbReference type="InterPro" id="IPR014710">
    <property type="entry name" value="RmlC-like_jellyroll"/>
</dbReference>
<reference evidence="2" key="1">
    <citation type="submission" date="2015-12" db="EMBL/GenBank/DDBJ databases">
        <title>De novo transcriptome assembly of four potential Pierce s Disease insect vectors from Arizona vineyards.</title>
        <authorList>
            <person name="Tassone E.E."/>
        </authorList>
    </citation>
    <scope>NUCLEOTIDE SEQUENCE</scope>
</reference>
<evidence type="ECO:0000313" key="2">
    <source>
        <dbReference type="EMBL" id="JAS27109.1"/>
    </source>
</evidence>
<evidence type="ECO:0008006" key="3">
    <source>
        <dbReference type="Google" id="ProtNLM"/>
    </source>
</evidence>
<accession>A0A1B6DN68</accession>
<proteinExistence type="predicted"/>
<dbReference type="SUPFAM" id="SSF51206">
    <property type="entry name" value="cAMP-binding domain-like"/>
    <property type="match status" value="1"/>
</dbReference>
<gene>
    <name evidence="2" type="ORF">g.2462</name>
</gene>
<dbReference type="InterPro" id="IPR018490">
    <property type="entry name" value="cNMP-bd_dom_sf"/>
</dbReference>
<name>A0A1B6DN68_9HEMI</name>
<dbReference type="EMBL" id="GEDC01010189">
    <property type="protein sequence ID" value="JAS27109.1"/>
    <property type="molecule type" value="Transcribed_RNA"/>
</dbReference>
<organism evidence="2">
    <name type="scientific">Clastoptera arizonana</name>
    <name type="common">Arizona spittle bug</name>
    <dbReference type="NCBI Taxonomy" id="38151"/>
    <lineage>
        <taxon>Eukaryota</taxon>
        <taxon>Metazoa</taxon>
        <taxon>Ecdysozoa</taxon>
        <taxon>Arthropoda</taxon>
        <taxon>Hexapoda</taxon>
        <taxon>Insecta</taxon>
        <taxon>Pterygota</taxon>
        <taxon>Neoptera</taxon>
        <taxon>Paraneoptera</taxon>
        <taxon>Hemiptera</taxon>
        <taxon>Auchenorrhyncha</taxon>
        <taxon>Cercopoidea</taxon>
        <taxon>Clastopteridae</taxon>
        <taxon>Clastoptera</taxon>
    </lineage>
</organism>
<evidence type="ECO:0000256" key="1">
    <source>
        <dbReference type="SAM" id="MobiDB-lite"/>
    </source>
</evidence>